<keyword evidence="4" id="KW-0732">Signal</keyword>
<gene>
    <name evidence="7" type="primary">LOC111014575</name>
</gene>
<keyword evidence="6" id="KW-1185">Reference proteome</keyword>
<evidence type="ECO:0000313" key="7">
    <source>
        <dbReference type="RefSeq" id="XP_022145061.1"/>
    </source>
</evidence>
<evidence type="ECO:0000259" key="5">
    <source>
        <dbReference type="PROSITE" id="PS51485"/>
    </source>
</evidence>
<dbReference type="FunFam" id="2.60.40.420:FF:000034">
    <property type="entry name" value="Cupredoxin superfamily protein"/>
    <property type="match status" value="3"/>
</dbReference>
<dbReference type="GO" id="GO:0005886">
    <property type="term" value="C:plasma membrane"/>
    <property type="evidence" value="ECO:0007669"/>
    <property type="project" value="TreeGrafter"/>
</dbReference>
<dbReference type="PROSITE" id="PS51485">
    <property type="entry name" value="PHYTOCYANIN"/>
    <property type="match status" value="3"/>
</dbReference>
<evidence type="ECO:0000256" key="2">
    <source>
        <dbReference type="ARBA" id="ARBA00023180"/>
    </source>
</evidence>
<dbReference type="RefSeq" id="XP_022145061.1">
    <property type="nucleotide sequence ID" value="XM_022289369.1"/>
</dbReference>
<dbReference type="OrthoDB" id="5421909at2759"/>
<dbReference type="InterPro" id="IPR003245">
    <property type="entry name" value="Phytocyanin_dom"/>
</dbReference>
<feature type="region of interest" description="Disordered" evidence="3">
    <location>
        <begin position="386"/>
        <end position="412"/>
    </location>
</feature>
<reference evidence="7" key="1">
    <citation type="submission" date="2025-08" db="UniProtKB">
        <authorList>
            <consortium name="RefSeq"/>
        </authorList>
    </citation>
    <scope>IDENTIFICATION</scope>
    <source>
        <strain evidence="7">OHB3-1</strain>
    </source>
</reference>
<dbReference type="KEGG" id="mcha:111014575"/>
<evidence type="ECO:0000256" key="4">
    <source>
        <dbReference type="SAM" id="SignalP"/>
    </source>
</evidence>
<evidence type="ECO:0000313" key="6">
    <source>
        <dbReference type="Proteomes" id="UP000504603"/>
    </source>
</evidence>
<protein>
    <submittedName>
        <fullName evidence="7">Uncharacterized protein LOC111014575</fullName>
    </submittedName>
</protein>
<dbReference type="SUPFAM" id="SSF49503">
    <property type="entry name" value="Cupredoxins"/>
    <property type="match status" value="3"/>
</dbReference>
<dbReference type="AlphaFoldDB" id="A0A6J1CV90"/>
<dbReference type="InterPro" id="IPR039391">
    <property type="entry name" value="Phytocyanin-like"/>
</dbReference>
<dbReference type="GO" id="GO:0009055">
    <property type="term" value="F:electron transfer activity"/>
    <property type="evidence" value="ECO:0007669"/>
    <property type="project" value="InterPro"/>
</dbReference>
<sequence>MAAAGKIALVLGFALFVFLLQNAAAQTVHIVGDATGWAAPQNGADFYAKWAAGKKFVVGDSLVFNFTGDDNDVAQVTKVSFDSCSDDDEIGDDFDHSPATIVLKSPGEHYFICTNDRRCVLGQKMAINVSAASGPAAPKPAGPPSATPVPGKTPVTHVVGDAAGWAIPKGGAAFYATWAAGKTFTVGDSLVFNFATNAHDVVRVPKASFDACSDDDEIGRDIEISPATVLLSIPGEYYFISSKDGQCQQGMKLAINVTGAAASGPAAPPTTTRPAPPVSHIVGDATGWSVPQGDPAFYAKWAAGKTFAVGDSLVFNFRTDVHDVERVPKASFDVCSDDNEIGESLEIGPATVFLSTPGEYYFICTKDGHCLGGQKLAINVTATRSTSAANSPGGSPSTGAGGPQTASPPGSSANAVAAALSVTLLGVVMSLF</sequence>
<dbReference type="Proteomes" id="UP000504603">
    <property type="component" value="Unplaced"/>
</dbReference>
<dbReference type="Gene3D" id="2.60.40.420">
    <property type="entry name" value="Cupredoxins - blue copper proteins"/>
    <property type="match status" value="3"/>
</dbReference>
<feature type="domain" description="Phytocyanin" evidence="5">
    <location>
        <begin position="155"/>
        <end position="259"/>
    </location>
</feature>
<organism evidence="6 7">
    <name type="scientific">Momordica charantia</name>
    <name type="common">Bitter gourd</name>
    <name type="synonym">Balsam pear</name>
    <dbReference type="NCBI Taxonomy" id="3673"/>
    <lineage>
        <taxon>Eukaryota</taxon>
        <taxon>Viridiplantae</taxon>
        <taxon>Streptophyta</taxon>
        <taxon>Embryophyta</taxon>
        <taxon>Tracheophyta</taxon>
        <taxon>Spermatophyta</taxon>
        <taxon>Magnoliopsida</taxon>
        <taxon>eudicotyledons</taxon>
        <taxon>Gunneridae</taxon>
        <taxon>Pentapetalae</taxon>
        <taxon>rosids</taxon>
        <taxon>fabids</taxon>
        <taxon>Cucurbitales</taxon>
        <taxon>Cucurbitaceae</taxon>
        <taxon>Momordiceae</taxon>
        <taxon>Momordica</taxon>
    </lineage>
</organism>
<proteinExistence type="predicted"/>
<feature type="domain" description="Phytocyanin" evidence="5">
    <location>
        <begin position="278"/>
        <end position="382"/>
    </location>
</feature>
<dbReference type="InterPro" id="IPR008972">
    <property type="entry name" value="Cupredoxin"/>
</dbReference>
<dbReference type="PANTHER" id="PTHR33021:SF189">
    <property type="entry name" value="CUCUMBER PEELING CUPREDOXIN-LIKE"/>
    <property type="match status" value="1"/>
</dbReference>
<keyword evidence="1" id="KW-1015">Disulfide bond</keyword>
<accession>A0A6J1CV90</accession>
<evidence type="ECO:0000256" key="1">
    <source>
        <dbReference type="ARBA" id="ARBA00023157"/>
    </source>
</evidence>
<feature type="domain" description="Phytocyanin" evidence="5">
    <location>
        <begin position="27"/>
        <end position="131"/>
    </location>
</feature>
<dbReference type="GeneID" id="111014575"/>
<keyword evidence="2" id="KW-0325">Glycoprotein</keyword>
<dbReference type="PANTHER" id="PTHR33021">
    <property type="entry name" value="BLUE COPPER PROTEIN"/>
    <property type="match status" value="1"/>
</dbReference>
<name>A0A6J1CV90_MOMCH</name>
<feature type="signal peptide" evidence="4">
    <location>
        <begin position="1"/>
        <end position="25"/>
    </location>
</feature>
<feature type="chain" id="PRO_5026832257" evidence="4">
    <location>
        <begin position="26"/>
        <end position="432"/>
    </location>
</feature>
<dbReference type="Pfam" id="PF02298">
    <property type="entry name" value="Cu_bind_like"/>
    <property type="match status" value="3"/>
</dbReference>
<evidence type="ECO:0000256" key="3">
    <source>
        <dbReference type="SAM" id="MobiDB-lite"/>
    </source>
</evidence>